<reference evidence="1" key="1">
    <citation type="submission" date="2024-08" db="EMBL/GenBank/DDBJ databases">
        <title>Phylogenomic analyses of a clade within the roseobacter group suggest taxonomic reassignments of species of the genera Aestuariivita, Citreicella, Loktanella, Nautella, Pelagibaca, Ruegeria, Thalassobius, Thiobacimonas and Tropicibacter, and the proposal o.</title>
        <authorList>
            <person name="Jeon C.O."/>
        </authorList>
    </citation>
    <scope>NUCLEOTIDE SEQUENCE</scope>
    <source>
        <strain evidence="1">SS1-5</strain>
    </source>
</reference>
<proteinExistence type="predicted"/>
<protein>
    <submittedName>
        <fullName evidence="1">Uncharacterized protein</fullName>
    </submittedName>
</protein>
<evidence type="ECO:0000313" key="2">
    <source>
        <dbReference type="Proteomes" id="UP001470809"/>
    </source>
</evidence>
<sequence length="64" mass="7279">MDIALGQAATRLDGRELPYGVVWLRVKKNEVVAEIRRLTAIWSIPTIDEIEAELAAKDVRYQQV</sequence>
<dbReference type="Proteomes" id="UP001470809">
    <property type="component" value="Chromosome"/>
</dbReference>
<keyword evidence="2" id="KW-1185">Reference proteome</keyword>
<dbReference type="EMBL" id="CP151767">
    <property type="protein sequence ID" value="WZU66101.1"/>
    <property type="molecule type" value="Genomic_DNA"/>
</dbReference>
<organism evidence="1 2">
    <name type="scientific">Yoonia rhodophyticola</name>
    <dbReference type="NCBI Taxonomy" id="3137370"/>
    <lineage>
        <taxon>Bacteria</taxon>
        <taxon>Pseudomonadati</taxon>
        <taxon>Pseudomonadota</taxon>
        <taxon>Alphaproteobacteria</taxon>
        <taxon>Rhodobacterales</taxon>
        <taxon>Paracoccaceae</taxon>
        <taxon>Yoonia</taxon>
    </lineage>
</organism>
<dbReference type="AlphaFoldDB" id="A0AAN0MDS8"/>
<gene>
    <name evidence="1" type="ORF">AABB31_13555</name>
</gene>
<dbReference type="RefSeq" id="WP_342075428.1">
    <property type="nucleotide sequence ID" value="NZ_CP151767.2"/>
</dbReference>
<name>A0AAN0MDS8_9RHOB</name>
<accession>A0AAN0MDS8</accession>
<dbReference type="KEGG" id="yrh:AABB31_13555"/>
<evidence type="ECO:0000313" key="1">
    <source>
        <dbReference type="EMBL" id="WZU66101.1"/>
    </source>
</evidence>